<proteinExistence type="predicted"/>
<dbReference type="OrthoDB" id="10051587at2759"/>
<organism evidence="1 2">
    <name type="scientific">Reticulomyxa filosa</name>
    <dbReference type="NCBI Taxonomy" id="46433"/>
    <lineage>
        <taxon>Eukaryota</taxon>
        <taxon>Sar</taxon>
        <taxon>Rhizaria</taxon>
        <taxon>Retaria</taxon>
        <taxon>Foraminifera</taxon>
        <taxon>Monothalamids</taxon>
        <taxon>Reticulomyxidae</taxon>
        <taxon>Reticulomyxa</taxon>
    </lineage>
</organism>
<evidence type="ECO:0008006" key="3">
    <source>
        <dbReference type="Google" id="ProtNLM"/>
    </source>
</evidence>
<protein>
    <recommendedName>
        <fullName evidence="3">TRAF-type domain-containing protein</fullName>
    </recommendedName>
</protein>
<dbReference type="Proteomes" id="UP000023152">
    <property type="component" value="Unassembled WGS sequence"/>
</dbReference>
<evidence type="ECO:0000313" key="1">
    <source>
        <dbReference type="EMBL" id="ETO06265.1"/>
    </source>
</evidence>
<keyword evidence="2" id="KW-1185">Reference proteome</keyword>
<name>X6LZU7_RETFI</name>
<dbReference type="SUPFAM" id="SSF49599">
    <property type="entry name" value="TRAF domain-like"/>
    <property type="match status" value="1"/>
</dbReference>
<comment type="caution">
    <text evidence="1">The sequence shown here is derived from an EMBL/GenBank/DDBJ whole genome shotgun (WGS) entry which is preliminary data.</text>
</comment>
<accession>X6LZU7</accession>
<sequence>CLLLIKQKKMKQAHCLKLFLKNNNNSCPIQSHDIKCDFRGKLKDLNNHLINECNLNLIDRNHIRFNHNLNGHHISTMKLPFDLVTQLLQSMRQEIELKNNLMKQIERDFQQDQADIEIIIKSFNDKEKQ</sequence>
<gene>
    <name evidence="1" type="ORF">RFI_31131</name>
</gene>
<evidence type="ECO:0000313" key="2">
    <source>
        <dbReference type="Proteomes" id="UP000023152"/>
    </source>
</evidence>
<dbReference type="EMBL" id="ASPP01027298">
    <property type="protein sequence ID" value="ETO06265.1"/>
    <property type="molecule type" value="Genomic_DNA"/>
</dbReference>
<dbReference type="AlphaFoldDB" id="X6LZU7"/>
<reference evidence="1 2" key="1">
    <citation type="journal article" date="2013" name="Curr. Biol.">
        <title>The Genome of the Foraminiferan Reticulomyxa filosa.</title>
        <authorList>
            <person name="Glockner G."/>
            <person name="Hulsmann N."/>
            <person name="Schleicher M."/>
            <person name="Noegel A.A."/>
            <person name="Eichinger L."/>
            <person name="Gallinger C."/>
            <person name="Pawlowski J."/>
            <person name="Sierra R."/>
            <person name="Euteneuer U."/>
            <person name="Pillet L."/>
            <person name="Moustafa A."/>
            <person name="Platzer M."/>
            <person name="Groth M."/>
            <person name="Szafranski K."/>
            <person name="Schliwa M."/>
        </authorList>
    </citation>
    <scope>NUCLEOTIDE SEQUENCE [LARGE SCALE GENOMIC DNA]</scope>
</reference>
<feature type="non-terminal residue" evidence="1">
    <location>
        <position position="1"/>
    </location>
</feature>